<protein>
    <submittedName>
        <fullName evidence="3">Phospholipid/cholesterol/gamma-HCH transport system substrate-binding protein</fullName>
    </submittedName>
</protein>
<dbReference type="RefSeq" id="WP_179650074.1">
    <property type="nucleotide sequence ID" value="NZ_JACBZM010000001.1"/>
</dbReference>
<reference evidence="3 4" key="1">
    <citation type="submission" date="2020-07" db="EMBL/GenBank/DDBJ databases">
        <title>Sequencing the genomes of 1000 actinobacteria strains.</title>
        <authorList>
            <person name="Klenk H.-P."/>
        </authorList>
    </citation>
    <scope>NUCLEOTIDE SEQUENCE [LARGE SCALE GENOMIC DNA]</scope>
    <source>
        <strain evidence="3 4">DSM 15131</strain>
    </source>
</reference>
<name>A0A7Y9ZJW2_9ACTN</name>
<comment type="caution">
    <text evidence="3">The sequence shown here is derived from an EMBL/GenBank/DDBJ whole genome shotgun (WGS) entry which is preliminary data.</text>
</comment>
<dbReference type="Proteomes" id="UP000562045">
    <property type="component" value="Unassembled WGS sequence"/>
</dbReference>
<dbReference type="InterPro" id="IPR052336">
    <property type="entry name" value="MlaD_Phospholipid_Transporter"/>
</dbReference>
<evidence type="ECO:0000256" key="1">
    <source>
        <dbReference type="SAM" id="Phobius"/>
    </source>
</evidence>
<keyword evidence="1" id="KW-1133">Transmembrane helix</keyword>
<evidence type="ECO:0000259" key="2">
    <source>
        <dbReference type="Pfam" id="PF02470"/>
    </source>
</evidence>
<gene>
    <name evidence="3" type="ORF">BJ993_003330</name>
</gene>
<dbReference type="GO" id="GO:0005543">
    <property type="term" value="F:phospholipid binding"/>
    <property type="evidence" value="ECO:0007669"/>
    <property type="project" value="TreeGrafter"/>
</dbReference>
<dbReference type="PANTHER" id="PTHR33371:SF4">
    <property type="entry name" value="INTERMEMBRANE PHOSPHOLIPID TRANSPORT SYSTEM BINDING PROTEIN MLAD"/>
    <property type="match status" value="1"/>
</dbReference>
<feature type="transmembrane region" description="Helical" evidence="1">
    <location>
        <begin position="21"/>
        <end position="41"/>
    </location>
</feature>
<dbReference type="Pfam" id="PF02470">
    <property type="entry name" value="MlaD"/>
    <property type="match status" value="1"/>
</dbReference>
<proteinExistence type="predicted"/>
<dbReference type="EMBL" id="JACBZM010000001">
    <property type="protein sequence ID" value="NYI46250.1"/>
    <property type="molecule type" value="Genomic_DNA"/>
</dbReference>
<keyword evidence="1" id="KW-0472">Membrane</keyword>
<keyword evidence="1" id="KW-0812">Transmembrane</keyword>
<feature type="domain" description="Mce/MlaD" evidence="2">
    <location>
        <begin position="52"/>
        <end position="130"/>
    </location>
</feature>
<evidence type="ECO:0000313" key="3">
    <source>
        <dbReference type="EMBL" id="NYI46250.1"/>
    </source>
</evidence>
<sequence length="405" mass="43362">MRSSVTKFWERARSEPGLGRNLVAFAVLVVLGTAVGGYFLAHERFNPPWEDRYTLYVDLDEAAGVSPGNGQEVRIAGVPVGDIRGTDITADGMARLELRIDDGQVVHQDARVLLRPKSPLNDMYIEISPGTGDAPVLADGDTIPVDQTVSPIQVDDVLAHLDTNTQAAMSSLFAESDVALVSAPKTLPAGLDQTNALLEELAPVMDRLETRRKNLARLVNALAEVSSAAGTNDVRLERMASSLSATLGTLSGKRENLDATLAQLPELSRDLRSTSSSVVALAEQLDPTLDDVRKASDELPGALRSFNGSVDELDDFIREAKPVLDKAGPVVGDLRAASPDLRRIAGDLRPITADTQPLTQMLVPRLDDLAAFVYNTNSVVSLRDANRGILRGLFQLSPETVGGLG</sequence>
<dbReference type="InterPro" id="IPR003399">
    <property type="entry name" value="Mce/MlaD"/>
</dbReference>
<dbReference type="GO" id="GO:0005548">
    <property type="term" value="F:phospholipid transporter activity"/>
    <property type="evidence" value="ECO:0007669"/>
    <property type="project" value="TreeGrafter"/>
</dbReference>
<dbReference type="PANTHER" id="PTHR33371">
    <property type="entry name" value="INTERMEMBRANE PHOSPHOLIPID TRANSPORT SYSTEM BINDING PROTEIN MLAD-RELATED"/>
    <property type="match status" value="1"/>
</dbReference>
<evidence type="ECO:0000313" key="4">
    <source>
        <dbReference type="Proteomes" id="UP000562045"/>
    </source>
</evidence>
<organism evidence="3 4">
    <name type="scientific">Nocardioides aromaticivorans</name>
    <dbReference type="NCBI Taxonomy" id="200618"/>
    <lineage>
        <taxon>Bacteria</taxon>
        <taxon>Bacillati</taxon>
        <taxon>Actinomycetota</taxon>
        <taxon>Actinomycetes</taxon>
        <taxon>Propionibacteriales</taxon>
        <taxon>Nocardioidaceae</taxon>
        <taxon>Nocardioides</taxon>
    </lineage>
</organism>
<accession>A0A7Y9ZJW2</accession>
<dbReference type="AlphaFoldDB" id="A0A7Y9ZJW2"/>